<feature type="transmembrane region" description="Helical" evidence="9">
    <location>
        <begin position="53"/>
        <end position="73"/>
    </location>
</feature>
<dbReference type="Pfam" id="PF00528">
    <property type="entry name" value="BPD_transp_1"/>
    <property type="match status" value="1"/>
</dbReference>
<keyword evidence="12" id="KW-1185">Reference proteome</keyword>
<dbReference type="GO" id="GO:0043190">
    <property type="term" value="C:ATP-binding cassette (ABC) transporter complex"/>
    <property type="evidence" value="ECO:0007669"/>
    <property type="project" value="InterPro"/>
</dbReference>
<feature type="transmembrane region" description="Helical" evidence="9">
    <location>
        <begin position="93"/>
        <end position="112"/>
    </location>
</feature>
<dbReference type="PANTHER" id="PTHR30614">
    <property type="entry name" value="MEMBRANE COMPONENT OF AMINO ACID ABC TRANSPORTER"/>
    <property type="match status" value="1"/>
</dbReference>
<keyword evidence="3 9" id="KW-0813">Transport</keyword>
<keyword evidence="7 9" id="KW-1133">Transmembrane helix</keyword>
<dbReference type="PROSITE" id="PS50928">
    <property type="entry name" value="ABC_TM1"/>
    <property type="match status" value="1"/>
</dbReference>
<comment type="similarity">
    <text evidence="2">Belongs to the binding-protein-dependent transport system permease family. HisMQ subfamily.</text>
</comment>
<evidence type="ECO:0000256" key="7">
    <source>
        <dbReference type="ARBA" id="ARBA00022989"/>
    </source>
</evidence>
<keyword evidence="4" id="KW-1003">Cell membrane</keyword>
<dbReference type="OrthoDB" id="9811552at2"/>
<keyword evidence="6" id="KW-0029">Amino-acid transport</keyword>
<feature type="transmembrane region" description="Helical" evidence="9">
    <location>
        <begin position="20"/>
        <end position="41"/>
    </location>
</feature>
<dbReference type="FunFam" id="1.10.3720.10:FF:000033">
    <property type="entry name" value="Polar amino acid ABC transporter permease"/>
    <property type="match status" value="1"/>
</dbReference>
<name>A0A418VB48_9DEIO</name>
<evidence type="ECO:0000256" key="6">
    <source>
        <dbReference type="ARBA" id="ARBA00022970"/>
    </source>
</evidence>
<dbReference type="SUPFAM" id="SSF161098">
    <property type="entry name" value="MetI-like"/>
    <property type="match status" value="1"/>
</dbReference>
<dbReference type="GO" id="GO:0022857">
    <property type="term" value="F:transmembrane transporter activity"/>
    <property type="evidence" value="ECO:0007669"/>
    <property type="project" value="InterPro"/>
</dbReference>
<sequence>MDFGLIADSLPALLKGAGLTIVISLTALLFGVIFGTLFALIRMSPVRPLAAFGVAYIEIIRGTPLLAQIFLFFYGLPYVFQELFDLPLNFNPLVAGTAILAINSSAYVAEIVRSGIQSTPRGQTEASLSLGFTPTDTLRYIVLPQAFRRIVPPLLNEATTLLKNSSLLSTIMIVELVRVGQMITSRTYKPFEMYLAVGLLYLCMTIPMSLIAGRIEKRWKVA</sequence>
<dbReference type="Gene3D" id="1.10.3720.10">
    <property type="entry name" value="MetI-like"/>
    <property type="match status" value="1"/>
</dbReference>
<accession>A0A418VB48</accession>
<comment type="subcellular location">
    <subcellularLocation>
        <location evidence="1 9">Cell membrane</location>
        <topology evidence="1 9">Multi-pass membrane protein</topology>
    </subcellularLocation>
</comment>
<evidence type="ECO:0000256" key="3">
    <source>
        <dbReference type="ARBA" id="ARBA00022448"/>
    </source>
</evidence>
<dbReference type="InterPro" id="IPR000515">
    <property type="entry name" value="MetI-like"/>
</dbReference>
<dbReference type="InterPro" id="IPR035906">
    <property type="entry name" value="MetI-like_sf"/>
</dbReference>
<dbReference type="NCBIfam" id="TIGR01726">
    <property type="entry name" value="HEQRo_perm_3TM"/>
    <property type="match status" value="1"/>
</dbReference>
<dbReference type="InterPro" id="IPR010065">
    <property type="entry name" value="AA_ABC_transptr_permease_3TM"/>
</dbReference>
<feature type="domain" description="ABC transmembrane type-1" evidence="10">
    <location>
        <begin position="17"/>
        <end position="212"/>
    </location>
</feature>
<comment type="caution">
    <text evidence="11">The sequence shown here is derived from an EMBL/GenBank/DDBJ whole genome shotgun (WGS) entry which is preliminary data.</text>
</comment>
<proteinExistence type="inferred from homology"/>
<evidence type="ECO:0000256" key="1">
    <source>
        <dbReference type="ARBA" id="ARBA00004651"/>
    </source>
</evidence>
<gene>
    <name evidence="11" type="ORF">D3875_18865</name>
</gene>
<keyword evidence="8 9" id="KW-0472">Membrane</keyword>
<evidence type="ECO:0000256" key="5">
    <source>
        <dbReference type="ARBA" id="ARBA00022692"/>
    </source>
</evidence>
<organism evidence="11 12">
    <name type="scientific">Deinococcus cavernae</name>
    <dbReference type="NCBI Taxonomy" id="2320857"/>
    <lineage>
        <taxon>Bacteria</taxon>
        <taxon>Thermotogati</taxon>
        <taxon>Deinococcota</taxon>
        <taxon>Deinococci</taxon>
        <taxon>Deinococcales</taxon>
        <taxon>Deinococcaceae</taxon>
        <taxon>Deinococcus</taxon>
    </lineage>
</organism>
<dbReference type="InterPro" id="IPR043429">
    <property type="entry name" value="ArtM/GltK/GlnP/TcyL/YhdX-like"/>
</dbReference>
<evidence type="ECO:0000256" key="9">
    <source>
        <dbReference type="RuleBase" id="RU363032"/>
    </source>
</evidence>
<dbReference type="AlphaFoldDB" id="A0A418VB48"/>
<evidence type="ECO:0000313" key="12">
    <source>
        <dbReference type="Proteomes" id="UP000286287"/>
    </source>
</evidence>
<dbReference type="RefSeq" id="WP_119766041.1">
    <property type="nucleotide sequence ID" value="NZ_QYUJ01000014.1"/>
</dbReference>
<feature type="transmembrane region" description="Helical" evidence="9">
    <location>
        <begin position="191"/>
        <end position="212"/>
    </location>
</feature>
<dbReference type="GO" id="GO:0006865">
    <property type="term" value="P:amino acid transport"/>
    <property type="evidence" value="ECO:0007669"/>
    <property type="project" value="UniProtKB-KW"/>
</dbReference>
<reference evidence="11 12" key="1">
    <citation type="submission" date="2018-09" db="EMBL/GenBank/DDBJ databases">
        <authorList>
            <person name="Zhu H."/>
        </authorList>
    </citation>
    <scope>NUCLEOTIDE SEQUENCE [LARGE SCALE GENOMIC DNA]</scope>
    <source>
        <strain evidence="11 12">K2S05-167</strain>
    </source>
</reference>
<dbReference type="CDD" id="cd06261">
    <property type="entry name" value="TM_PBP2"/>
    <property type="match status" value="1"/>
</dbReference>
<evidence type="ECO:0000256" key="8">
    <source>
        <dbReference type="ARBA" id="ARBA00023136"/>
    </source>
</evidence>
<dbReference type="EMBL" id="QYUJ01000014">
    <property type="protein sequence ID" value="RJF73307.1"/>
    <property type="molecule type" value="Genomic_DNA"/>
</dbReference>
<evidence type="ECO:0000259" key="10">
    <source>
        <dbReference type="PROSITE" id="PS50928"/>
    </source>
</evidence>
<evidence type="ECO:0000256" key="4">
    <source>
        <dbReference type="ARBA" id="ARBA00022475"/>
    </source>
</evidence>
<protein>
    <submittedName>
        <fullName evidence="11">Amino acid ABC transporter permease</fullName>
    </submittedName>
</protein>
<dbReference type="PANTHER" id="PTHR30614:SF20">
    <property type="entry name" value="GLUTAMINE TRANSPORT SYSTEM PERMEASE PROTEIN GLNP"/>
    <property type="match status" value="1"/>
</dbReference>
<dbReference type="Proteomes" id="UP000286287">
    <property type="component" value="Unassembled WGS sequence"/>
</dbReference>
<evidence type="ECO:0000256" key="2">
    <source>
        <dbReference type="ARBA" id="ARBA00010072"/>
    </source>
</evidence>
<keyword evidence="5 9" id="KW-0812">Transmembrane</keyword>
<evidence type="ECO:0000313" key="11">
    <source>
        <dbReference type="EMBL" id="RJF73307.1"/>
    </source>
</evidence>